<organism evidence="1 2">
    <name type="scientific">Candidatus Gottesmanbacteria bacterium GW2011_GWC2_39_8</name>
    <dbReference type="NCBI Taxonomy" id="1618450"/>
    <lineage>
        <taxon>Bacteria</taxon>
        <taxon>Candidatus Gottesmaniibacteriota</taxon>
    </lineage>
</organism>
<evidence type="ECO:0000313" key="1">
    <source>
        <dbReference type="EMBL" id="KKR31636.1"/>
    </source>
</evidence>
<dbReference type="EMBL" id="LBXN01000064">
    <property type="protein sequence ID" value="KKR31636.1"/>
    <property type="molecule type" value="Genomic_DNA"/>
</dbReference>
<comment type="caution">
    <text evidence="1">The sequence shown here is derived from an EMBL/GenBank/DDBJ whole genome shotgun (WGS) entry which is preliminary data.</text>
</comment>
<dbReference type="AlphaFoldDB" id="A0A0G0Q2Q7"/>
<sequence length="198" mass="22779">MKKVALFFLWFTLTNVTLVFSIVYLYIFVNFNKEKPLEAQAKEVLTQNPYQLYTAQPGNKIVTKSLLNTEDARPILVKNFLDKYKSPLSPYSDHIVKVADKVGIDYAFIPAMSMQESGGCKIIPDNSYNCWGYGIYGDKIYRFSSFEEGIEKVSQKVKEFMDQGLTNPDLLMSRWTPSSPGTWSYAVNKFMIELKRDE</sequence>
<accession>A0A0G0Q2Q7</accession>
<name>A0A0G0Q2Q7_9BACT</name>
<reference evidence="1 2" key="1">
    <citation type="journal article" date="2015" name="Nature">
        <title>rRNA introns, odd ribosomes, and small enigmatic genomes across a large radiation of phyla.</title>
        <authorList>
            <person name="Brown C.T."/>
            <person name="Hug L.A."/>
            <person name="Thomas B.C."/>
            <person name="Sharon I."/>
            <person name="Castelle C.J."/>
            <person name="Singh A."/>
            <person name="Wilkins M.J."/>
            <person name="Williams K.H."/>
            <person name="Banfield J.F."/>
        </authorList>
    </citation>
    <scope>NUCLEOTIDE SEQUENCE [LARGE SCALE GENOMIC DNA]</scope>
</reference>
<evidence type="ECO:0000313" key="2">
    <source>
        <dbReference type="Proteomes" id="UP000034539"/>
    </source>
</evidence>
<protein>
    <recommendedName>
        <fullName evidence="3">Mannosyl-glycoprotein endo-beta-N-acetylglucosamidase-like domain-containing protein</fullName>
    </recommendedName>
</protein>
<gene>
    <name evidence="1" type="ORF">UT63_C0064G0018</name>
</gene>
<proteinExistence type="predicted"/>
<evidence type="ECO:0008006" key="3">
    <source>
        <dbReference type="Google" id="ProtNLM"/>
    </source>
</evidence>
<dbReference type="Proteomes" id="UP000034539">
    <property type="component" value="Unassembled WGS sequence"/>
</dbReference>